<reference evidence="14 15" key="1">
    <citation type="submission" date="2016-10" db="EMBL/GenBank/DDBJ databases">
        <authorList>
            <person name="Varghese N."/>
            <person name="Submissions S."/>
        </authorList>
    </citation>
    <scope>NUCLEOTIDE SEQUENCE [LARGE SCALE GENOMIC DNA]</scope>
    <source>
        <strain evidence="14 15">LMG 21974</strain>
    </source>
</reference>
<keyword evidence="11 14" id="KW-0413">Isomerase</keyword>
<dbReference type="SUPFAM" id="SSF54534">
    <property type="entry name" value="FKBP-like"/>
    <property type="match status" value="1"/>
</dbReference>
<accession>A0A9X8MBD3</accession>
<dbReference type="GO" id="GO:0005886">
    <property type="term" value="C:plasma membrane"/>
    <property type="evidence" value="ECO:0007669"/>
    <property type="project" value="UniProtKB-SubCell"/>
</dbReference>
<sequence>MLQNIREHSQGWIAKVIIGVIILLMALTGFEAIIRAGSHQGAVALVNGEEIRQTDLNQAVEMQRRSLAQRLGPNFDPALLDEKRLRDAALKALIERELLLQDAKSNKFAFSEAALDQLILQTPEFQVDGQFNAQRFDQTIAQMGYSRLQFREMLKQEMLMGQLRAGIAGTGFVTDAELNAFAALERQTRDFATHVVKADASKVAVTNDELQGYYDDHRSEFMTPDQVVIDYIELKKSAFADKAQVKQEDLQALYQSETANLSEQRNAAHILIEVNDKVNDEQAKAKIDEIKARLDKGEDFAALAKKFSQDPGSANKGGELGYAGRGVYDPAFEEALYGLNKEDVSAPVHSTFGWHLIKLLGVQEAKVPSLESMKPRLEAELKAREADRLFVDAIRNLESAAFEASDLSQPAQEQGLKVQTSKPFGREGGEEGFIANRQVVQAAFSPEVLEDGANSNAIQLDDETAVILRVKEHRKPAQQSFHDVKDNIRSTLTKQKIAETARQQGETLIADLKASKANTIKDWKVVEAATRNQEGVDPVVLQQVFRMNKPGDNSKPTYAGVNLADGTYMVIRLTGVSVPQGTFTDEEKAMYRRFLSSRSGQEDFAAYRRALESKAEIKNL</sequence>
<keyword evidence="5 12" id="KW-1133">Transmembrane helix</keyword>
<evidence type="ECO:0000313" key="15">
    <source>
        <dbReference type="Proteomes" id="UP000183210"/>
    </source>
</evidence>
<dbReference type="SUPFAM" id="SSF109998">
    <property type="entry name" value="Triger factor/SurA peptide-binding domain-like"/>
    <property type="match status" value="1"/>
</dbReference>
<evidence type="ECO:0000256" key="11">
    <source>
        <dbReference type="PROSITE-ProRule" id="PRU00278"/>
    </source>
</evidence>
<dbReference type="PROSITE" id="PS50198">
    <property type="entry name" value="PPIC_PPIASE_2"/>
    <property type="match status" value="1"/>
</dbReference>
<dbReference type="InterPro" id="IPR052029">
    <property type="entry name" value="PpiD_chaperone"/>
</dbReference>
<dbReference type="InterPro" id="IPR023058">
    <property type="entry name" value="PPIase_PpiC_CS"/>
</dbReference>
<dbReference type="Proteomes" id="UP000183210">
    <property type="component" value="Unassembled WGS sequence"/>
</dbReference>
<dbReference type="PROSITE" id="PS01096">
    <property type="entry name" value="PPIC_PPIASE_1"/>
    <property type="match status" value="1"/>
</dbReference>
<dbReference type="Gene3D" id="3.10.50.40">
    <property type="match status" value="1"/>
</dbReference>
<dbReference type="AlphaFoldDB" id="A0A9X8MBD3"/>
<dbReference type="Pfam" id="PF13616">
    <property type="entry name" value="Rotamase_3"/>
    <property type="match status" value="1"/>
</dbReference>
<feature type="transmembrane region" description="Helical" evidence="12">
    <location>
        <begin position="12"/>
        <end position="30"/>
    </location>
</feature>
<keyword evidence="11" id="KW-0697">Rotamase</keyword>
<keyword evidence="7" id="KW-0143">Chaperone</keyword>
<comment type="subcellular location">
    <subcellularLocation>
        <location evidence="1">Cell inner membrane</location>
        <topology evidence="1">Single-pass type II membrane protein</topology>
        <orientation evidence="1">Periplasmic side</orientation>
    </subcellularLocation>
</comment>
<keyword evidence="6 12" id="KW-0472">Membrane</keyword>
<evidence type="ECO:0000256" key="7">
    <source>
        <dbReference type="ARBA" id="ARBA00023186"/>
    </source>
</evidence>
<organism evidence="14 15">
    <name type="scientific">Pseudomonas lutea</name>
    <dbReference type="NCBI Taxonomy" id="243924"/>
    <lineage>
        <taxon>Bacteria</taxon>
        <taxon>Pseudomonadati</taxon>
        <taxon>Pseudomonadota</taxon>
        <taxon>Gammaproteobacteria</taxon>
        <taxon>Pseudomonadales</taxon>
        <taxon>Pseudomonadaceae</taxon>
        <taxon>Pseudomonas</taxon>
    </lineage>
</organism>
<gene>
    <name evidence="14" type="ORF">SAMN05216409_104323</name>
</gene>
<evidence type="ECO:0000259" key="13">
    <source>
        <dbReference type="PROSITE" id="PS50198"/>
    </source>
</evidence>
<evidence type="ECO:0000256" key="1">
    <source>
        <dbReference type="ARBA" id="ARBA00004382"/>
    </source>
</evidence>
<name>A0A9X8MBD3_9PSED</name>
<keyword evidence="4 12" id="KW-0812">Transmembrane</keyword>
<dbReference type="InterPro" id="IPR027304">
    <property type="entry name" value="Trigger_fact/SurA_dom_sf"/>
</dbReference>
<dbReference type="GO" id="GO:0003755">
    <property type="term" value="F:peptidyl-prolyl cis-trans isomerase activity"/>
    <property type="evidence" value="ECO:0007669"/>
    <property type="project" value="UniProtKB-KW"/>
</dbReference>
<dbReference type="RefSeq" id="WP_074824080.1">
    <property type="nucleotide sequence ID" value="NZ_FOEV01000004.1"/>
</dbReference>
<proteinExistence type="inferred from homology"/>
<evidence type="ECO:0000313" key="14">
    <source>
        <dbReference type="EMBL" id="SEQ22074.1"/>
    </source>
</evidence>
<dbReference type="EMBL" id="FOEV01000004">
    <property type="protein sequence ID" value="SEQ22074.1"/>
    <property type="molecule type" value="Genomic_DNA"/>
</dbReference>
<evidence type="ECO:0000256" key="3">
    <source>
        <dbReference type="ARBA" id="ARBA00022519"/>
    </source>
</evidence>
<dbReference type="Pfam" id="PF13624">
    <property type="entry name" value="SurA_N_3"/>
    <property type="match status" value="1"/>
</dbReference>
<evidence type="ECO:0000256" key="12">
    <source>
        <dbReference type="SAM" id="Phobius"/>
    </source>
</evidence>
<keyword evidence="3" id="KW-0997">Cell inner membrane</keyword>
<dbReference type="InterPro" id="IPR000297">
    <property type="entry name" value="PPIase_PpiC"/>
</dbReference>
<evidence type="ECO:0000256" key="6">
    <source>
        <dbReference type="ARBA" id="ARBA00023136"/>
    </source>
</evidence>
<dbReference type="Gene3D" id="1.10.4030.10">
    <property type="entry name" value="Porin chaperone SurA, peptide-binding domain"/>
    <property type="match status" value="1"/>
</dbReference>
<dbReference type="GeneID" id="300268178"/>
<evidence type="ECO:0000256" key="8">
    <source>
        <dbReference type="ARBA" id="ARBA00038408"/>
    </source>
</evidence>
<comment type="caution">
    <text evidence="14">The sequence shown here is derived from an EMBL/GenBank/DDBJ whole genome shotgun (WGS) entry which is preliminary data.</text>
</comment>
<comment type="similarity">
    <text evidence="8">Belongs to the PpiD chaperone family.</text>
</comment>
<feature type="domain" description="PpiC" evidence="13">
    <location>
        <begin position="262"/>
        <end position="361"/>
    </location>
</feature>
<evidence type="ECO:0000256" key="9">
    <source>
        <dbReference type="ARBA" id="ARBA00040743"/>
    </source>
</evidence>
<evidence type="ECO:0000256" key="2">
    <source>
        <dbReference type="ARBA" id="ARBA00022475"/>
    </source>
</evidence>
<evidence type="ECO:0000256" key="4">
    <source>
        <dbReference type="ARBA" id="ARBA00022692"/>
    </source>
</evidence>
<keyword evidence="2" id="KW-1003">Cell membrane</keyword>
<evidence type="ECO:0000256" key="10">
    <source>
        <dbReference type="ARBA" id="ARBA00042775"/>
    </source>
</evidence>
<dbReference type="InterPro" id="IPR046357">
    <property type="entry name" value="PPIase_dom_sf"/>
</dbReference>
<protein>
    <recommendedName>
        <fullName evidence="9">Periplasmic chaperone PpiD</fullName>
    </recommendedName>
    <alternativeName>
        <fullName evidence="10">Periplasmic folding chaperone</fullName>
    </alternativeName>
</protein>
<dbReference type="PANTHER" id="PTHR47529:SF1">
    <property type="entry name" value="PERIPLASMIC CHAPERONE PPID"/>
    <property type="match status" value="1"/>
</dbReference>
<dbReference type="PANTHER" id="PTHR47529">
    <property type="entry name" value="PEPTIDYL-PROLYL CIS-TRANS ISOMERASE D"/>
    <property type="match status" value="1"/>
</dbReference>
<evidence type="ECO:0000256" key="5">
    <source>
        <dbReference type="ARBA" id="ARBA00022989"/>
    </source>
</evidence>